<evidence type="ECO:0000313" key="3">
    <source>
        <dbReference type="Proteomes" id="UP001165587"/>
    </source>
</evidence>
<keyword evidence="1" id="KW-0472">Membrane</keyword>
<evidence type="ECO:0000256" key="1">
    <source>
        <dbReference type="SAM" id="Phobius"/>
    </source>
</evidence>
<keyword evidence="1" id="KW-1133">Transmembrane helix</keyword>
<sequence length="286" mass="29588">MNSEINPGENTRTERSDPGRLRSWPAIIGLLAATVALVTGFVIAPVALLRGSYGAYTEPAALENSVATALDEYWRAGEKGFPALLSELMSYWFQWHLIKVVITALLITVIAMMSIALWQRYLRARKGAAGLLVAATGAMIVGSLVVVVLLANVQSAAAPLVSLLQVLPGSGAETTIAPTIDSIVAAALDPTNPSGESPVLTVLLAEITRYHGALAVGAFAVAGVTCAGSVTCWRRRSLSGGSSARTRRMLAAVGVFLALLAVAAVTISAVSALSALEPGLAIADIL</sequence>
<reference evidence="2" key="1">
    <citation type="submission" date="2022-08" db="EMBL/GenBank/DDBJ databases">
        <authorList>
            <person name="Deng Y."/>
            <person name="Han X.-F."/>
            <person name="Zhang Y.-Q."/>
        </authorList>
    </citation>
    <scope>NUCLEOTIDE SEQUENCE</scope>
    <source>
        <strain evidence="2">CPCC 203407</strain>
    </source>
</reference>
<organism evidence="2 3">
    <name type="scientific">Herbiconiux oxytropis</name>
    <dbReference type="NCBI Taxonomy" id="2970915"/>
    <lineage>
        <taxon>Bacteria</taxon>
        <taxon>Bacillati</taxon>
        <taxon>Actinomycetota</taxon>
        <taxon>Actinomycetes</taxon>
        <taxon>Micrococcales</taxon>
        <taxon>Microbacteriaceae</taxon>
        <taxon>Herbiconiux</taxon>
    </lineage>
</organism>
<feature type="transmembrane region" description="Helical" evidence="1">
    <location>
        <begin position="24"/>
        <end position="48"/>
    </location>
</feature>
<gene>
    <name evidence="2" type="ORF">N1028_09040</name>
</gene>
<evidence type="ECO:0008006" key="4">
    <source>
        <dbReference type="Google" id="ProtNLM"/>
    </source>
</evidence>
<dbReference type="Proteomes" id="UP001165587">
    <property type="component" value="Unassembled WGS sequence"/>
</dbReference>
<feature type="transmembrane region" description="Helical" evidence="1">
    <location>
        <begin position="130"/>
        <end position="151"/>
    </location>
</feature>
<keyword evidence="1" id="KW-0812">Transmembrane</keyword>
<evidence type="ECO:0000313" key="2">
    <source>
        <dbReference type="EMBL" id="MCS5726039.1"/>
    </source>
</evidence>
<dbReference type="EMBL" id="JANLCK010000004">
    <property type="protein sequence ID" value="MCS5726039.1"/>
    <property type="molecule type" value="Genomic_DNA"/>
</dbReference>
<feature type="transmembrane region" description="Helical" evidence="1">
    <location>
        <begin position="97"/>
        <end position="118"/>
    </location>
</feature>
<name>A0AA41XD56_9MICO</name>
<dbReference type="AlphaFoldDB" id="A0AA41XD56"/>
<dbReference type="RefSeq" id="WP_259526716.1">
    <property type="nucleotide sequence ID" value="NZ_JANLCK010000004.1"/>
</dbReference>
<accession>A0AA41XD56</accession>
<feature type="transmembrane region" description="Helical" evidence="1">
    <location>
        <begin position="210"/>
        <end position="230"/>
    </location>
</feature>
<proteinExistence type="predicted"/>
<keyword evidence="3" id="KW-1185">Reference proteome</keyword>
<protein>
    <recommendedName>
        <fullName evidence="4">Tat (Twin-arginine translocation) pathway signal sequence</fullName>
    </recommendedName>
</protein>
<feature type="transmembrane region" description="Helical" evidence="1">
    <location>
        <begin position="250"/>
        <end position="276"/>
    </location>
</feature>
<comment type="caution">
    <text evidence="2">The sequence shown here is derived from an EMBL/GenBank/DDBJ whole genome shotgun (WGS) entry which is preliminary data.</text>
</comment>